<dbReference type="PROSITE" id="PS50943">
    <property type="entry name" value="HTH_CROC1"/>
    <property type="match status" value="1"/>
</dbReference>
<dbReference type="PANTHER" id="PTHR32248">
    <property type="entry name" value="RNA POLYMERASE SIGMA-54 FACTOR"/>
    <property type="match status" value="1"/>
</dbReference>
<evidence type="ECO:0000256" key="7">
    <source>
        <dbReference type="ARBA" id="ARBA00023125"/>
    </source>
</evidence>
<dbReference type="InterPro" id="IPR007046">
    <property type="entry name" value="RNA_pol_sigma_54_core-bd"/>
</dbReference>
<dbReference type="InterPro" id="IPR010982">
    <property type="entry name" value="Lambda_DNA-bd_dom_sf"/>
</dbReference>
<evidence type="ECO:0000256" key="4">
    <source>
        <dbReference type="ARBA" id="ARBA00022695"/>
    </source>
</evidence>
<dbReference type="HOGENOM" id="CLU_020569_1_1_9"/>
<dbReference type="Pfam" id="PF04552">
    <property type="entry name" value="Sigma54_DBD"/>
    <property type="match status" value="1"/>
</dbReference>
<keyword evidence="8" id="KW-0804">Transcription</keyword>
<dbReference type="GO" id="GO:0000428">
    <property type="term" value="C:DNA-directed RNA polymerase complex"/>
    <property type="evidence" value="ECO:0007669"/>
    <property type="project" value="UniProtKB-KW"/>
</dbReference>
<reference evidence="10 11" key="1">
    <citation type="submission" date="2010-12" db="EMBL/GenBank/DDBJ databases">
        <authorList>
            <person name="Muzny D."/>
            <person name="Qin X."/>
            <person name="Deng J."/>
            <person name="Jiang H."/>
            <person name="Liu Y."/>
            <person name="Qu J."/>
            <person name="Song X.-Z."/>
            <person name="Zhang L."/>
            <person name="Thornton R."/>
            <person name="Coyle M."/>
            <person name="Francisco L."/>
            <person name="Jackson L."/>
            <person name="Javaid M."/>
            <person name="Korchina V."/>
            <person name="Kovar C."/>
            <person name="Mata R."/>
            <person name="Mathew T."/>
            <person name="Ngo R."/>
            <person name="Nguyen L."/>
            <person name="Nguyen N."/>
            <person name="Okwuonu G."/>
            <person name="Ongeri F."/>
            <person name="Pham C."/>
            <person name="Simmons D."/>
            <person name="Wilczek-Boney K."/>
            <person name="Hale W."/>
            <person name="Jakkamsetti A."/>
            <person name="Pham P."/>
            <person name="Ruth R."/>
            <person name="San Lucas F."/>
            <person name="Warren J."/>
            <person name="Zhang J."/>
            <person name="Zhao Z."/>
            <person name="Zhou C."/>
            <person name="Zhu D."/>
            <person name="Lee S."/>
            <person name="Bess C."/>
            <person name="Blankenburg K."/>
            <person name="Forbes L."/>
            <person name="Fu Q."/>
            <person name="Gubbala S."/>
            <person name="Hirani K."/>
            <person name="Jayaseelan J.C."/>
            <person name="Lara F."/>
            <person name="Munidasa M."/>
            <person name="Palculict T."/>
            <person name="Patil S."/>
            <person name="Pu L.-L."/>
            <person name="Saada N."/>
            <person name="Tang L."/>
            <person name="Weissenberger G."/>
            <person name="Zhu Y."/>
            <person name="Hemphill L."/>
            <person name="Shang Y."/>
            <person name="Youmans B."/>
            <person name="Ayvaz T."/>
            <person name="Ross M."/>
            <person name="Santibanez J."/>
            <person name="Aqrawi P."/>
            <person name="Gross S."/>
            <person name="Joshi V."/>
            <person name="Fowler G."/>
            <person name="Nazareth L."/>
            <person name="Reid J."/>
            <person name="Worley K."/>
            <person name="Petrosino J."/>
            <person name="Highlander S."/>
            <person name="Gibbs R."/>
        </authorList>
    </citation>
    <scope>NUCLEOTIDE SEQUENCE [LARGE SCALE GENOMIC DNA]</scope>
    <source>
        <strain evidence="10 11">ATCC 23263</strain>
    </source>
</reference>
<evidence type="ECO:0000259" key="9">
    <source>
        <dbReference type="PROSITE" id="PS50943"/>
    </source>
</evidence>
<dbReference type="SUPFAM" id="SSF47413">
    <property type="entry name" value="lambda repressor-like DNA-binding domains"/>
    <property type="match status" value="1"/>
</dbReference>
<dbReference type="PANTHER" id="PTHR32248:SF4">
    <property type="entry name" value="RNA POLYMERASE SIGMA-54 FACTOR"/>
    <property type="match status" value="1"/>
</dbReference>
<keyword evidence="4" id="KW-0548">Nucleotidyltransferase</keyword>
<evidence type="ECO:0000256" key="2">
    <source>
        <dbReference type="ARBA" id="ARBA00022478"/>
    </source>
</evidence>
<dbReference type="eggNOG" id="COG1508">
    <property type="taxonomic scope" value="Bacteria"/>
</dbReference>
<dbReference type="EMBL" id="AEQN01000023">
    <property type="protein sequence ID" value="EFV01069.1"/>
    <property type="molecule type" value="Genomic_DNA"/>
</dbReference>
<dbReference type="GO" id="GO:0003677">
    <property type="term" value="F:DNA binding"/>
    <property type="evidence" value="ECO:0007669"/>
    <property type="project" value="UniProtKB-KW"/>
</dbReference>
<evidence type="ECO:0000313" key="11">
    <source>
        <dbReference type="Proteomes" id="UP000004754"/>
    </source>
</evidence>
<dbReference type="GO" id="GO:0001216">
    <property type="term" value="F:DNA-binding transcription activator activity"/>
    <property type="evidence" value="ECO:0007669"/>
    <property type="project" value="InterPro"/>
</dbReference>
<dbReference type="GO" id="GO:0016987">
    <property type="term" value="F:sigma factor activity"/>
    <property type="evidence" value="ECO:0007669"/>
    <property type="project" value="UniProtKB-KW"/>
</dbReference>
<dbReference type="Proteomes" id="UP000004754">
    <property type="component" value="Unassembled WGS sequence"/>
</dbReference>
<keyword evidence="2" id="KW-0240">DNA-directed RNA polymerase</keyword>
<dbReference type="PIRSF" id="PIRSF000774">
    <property type="entry name" value="RpoN"/>
    <property type="match status" value="1"/>
</dbReference>
<sequence>MSPMHLDLTLKAGQQLAMTPQMQTAIRLLQMNSLEIKDYLSQTMLENPMLVFQGETDTSEPDDAINWPDYFDQMDAAPTVREETRPSEERYRPEAWRKPVATLEEYLLLQLHTKGDIDTAIGEYIIGCIDADGYLSMDSDAARQLGVSPAAVAAALAAIQTFDPAGVGARNIGECLSIQLKQLGLWTPEGQMLLDEHLLDVANNQFKKVAAATGIPADEITRFKMLLTELNPRPGAVFDTEEPVDYIIPDGSIQWVDGELIIHINEISAPRLTLSRFYRRMLDHPDTPETKAYLEDCLNKARFIIQCIDMRRETIRKILTGIATYQADYFFSRCRCPKPMTQSQIAEMAGVHASTVSRAIRGKYVRTPRGTASLKSFFKRGYESDLGQLSVDGVKAQLSAWIQAEDPAHPLSDQDLTDRLNEHGCAIARRTVAKYRESLGLPVAARRRRPSKH</sequence>
<dbReference type="PRINTS" id="PR00045">
    <property type="entry name" value="SIGMA54FCT"/>
</dbReference>
<dbReference type="RefSeq" id="WP_006599230.1">
    <property type="nucleotide sequence ID" value="NZ_GL622359.1"/>
</dbReference>
<dbReference type="STRING" id="887929.HMP0721_1808"/>
<dbReference type="GO" id="GO:0016779">
    <property type="term" value="F:nucleotidyltransferase activity"/>
    <property type="evidence" value="ECO:0007669"/>
    <property type="project" value="UniProtKB-KW"/>
</dbReference>
<comment type="caution">
    <text evidence="10">The sequence shown here is derived from an EMBL/GenBank/DDBJ whole genome shotgun (WGS) entry which is preliminary data.</text>
</comment>
<evidence type="ECO:0000256" key="5">
    <source>
        <dbReference type="ARBA" id="ARBA00023015"/>
    </source>
</evidence>
<comment type="similarity">
    <text evidence="1">Belongs to the sigma-54 factor family.</text>
</comment>
<feature type="domain" description="HTH cro/C1-type" evidence="9">
    <location>
        <begin position="340"/>
        <end position="364"/>
    </location>
</feature>
<evidence type="ECO:0000256" key="3">
    <source>
        <dbReference type="ARBA" id="ARBA00022679"/>
    </source>
</evidence>
<accession>E6MIH3</accession>
<dbReference type="Pfam" id="PF00309">
    <property type="entry name" value="Sigma54_AID"/>
    <property type="match status" value="1"/>
</dbReference>
<keyword evidence="11" id="KW-1185">Reference proteome</keyword>
<dbReference type="InterPro" id="IPR007634">
    <property type="entry name" value="RNA_pol_sigma_54_DNA-bd"/>
</dbReference>
<dbReference type="InterPro" id="IPR001387">
    <property type="entry name" value="Cro/C1-type_HTH"/>
</dbReference>
<keyword evidence="3" id="KW-0808">Transferase</keyword>
<proteinExistence type="inferred from homology"/>
<evidence type="ECO:0000256" key="8">
    <source>
        <dbReference type="ARBA" id="ARBA00023163"/>
    </source>
</evidence>
<evidence type="ECO:0000313" key="10">
    <source>
        <dbReference type="EMBL" id="EFV01069.1"/>
    </source>
</evidence>
<gene>
    <name evidence="10" type="primary">rpoN</name>
    <name evidence="10" type="ORF">HMP0721_1808</name>
</gene>
<dbReference type="Pfam" id="PF04963">
    <property type="entry name" value="Sigma54_CBD"/>
    <property type="match status" value="1"/>
</dbReference>
<keyword evidence="6" id="KW-0731">Sigma factor</keyword>
<dbReference type="PROSITE" id="PS50044">
    <property type="entry name" value="SIGMA54_3"/>
    <property type="match status" value="1"/>
</dbReference>
<dbReference type="Gene3D" id="1.10.10.60">
    <property type="entry name" value="Homeodomain-like"/>
    <property type="match status" value="1"/>
</dbReference>
<dbReference type="OrthoDB" id="9814402at2"/>
<dbReference type="NCBIfam" id="TIGR02395">
    <property type="entry name" value="rpoN_sigma"/>
    <property type="match status" value="1"/>
</dbReference>
<keyword evidence="5" id="KW-0805">Transcription regulation</keyword>
<dbReference type="InterPro" id="IPR000394">
    <property type="entry name" value="RNA_pol_sigma_54"/>
</dbReference>
<dbReference type="AlphaFoldDB" id="E6MIH3"/>
<dbReference type="GO" id="GO:0006352">
    <property type="term" value="P:DNA-templated transcription initiation"/>
    <property type="evidence" value="ECO:0007669"/>
    <property type="project" value="InterPro"/>
</dbReference>
<organism evidence="10 11">
    <name type="scientific">Pseudoramibacter alactolyticus ATCC 23263</name>
    <dbReference type="NCBI Taxonomy" id="887929"/>
    <lineage>
        <taxon>Bacteria</taxon>
        <taxon>Bacillati</taxon>
        <taxon>Bacillota</taxon>
        <taxon>Clostridia</taxon>
        <taxon>Eubacteriales</taxon>
        <taxon>Eubacteriaceae</taxon>
        <taxon>Pseudoramibacter</taxon>
    </lineage>
</organism>
<keyword evidence="7" id="KW-0238">DNA-binding</keyword>
<dbReference type="Gene3D" id="1.10.10.1330">
    <property type="entry name" value="RNA polymerase sigma-54 factor, core-binding domain"/>
    <property type="match status" value="1"/>
</dbReference>
<dbReference type="InterPro" id="IPR038709">
    <property type="entry name" value="RpoN_core-bd_sf"/>
</dbReference>
<evidence type="ECO:0000256" key="1">
    <source>
        <dbReference type="ARBA" id="ARBA00008798"/>
    </source>
</evidence>
<evidence type="ECO:0000256" key="6">
    <source>
        <dbReference type="ARBA" id="ARBA00023082"/>
    </source>
</evidence>
<name>E6MIH3_9FIRM</name>
<dbReference type="Gene3D" id="1.10.260.40">
    <property type="entry name" value="lambda repressor-like DNA-binding domains"/>
    <property type="match status" value="1"/>
</dbReference>
<protein>
    <submittedName>
        <fullName evidence="10">RNA polymerase sigma-54 factor</fullName>
    </submittedName>
</protein>
<dbReference type="PROSITE" id="PS00718">
    <property type="entry name" value="SIGMA54_2"/>
    <property type="match status" value="1"/>
</dbReference>